<keyword evidence="10" id="KW-1185">Reference proteome</keyword>
<gene>
    <name evidence="9" type="ORF">POM88_033027</name>
</gene>
<evidence type="ECO:0000259" key="8">
    <source>
        <dbReference type="PROSITE" id="PS50090"/>
    </source>
</evidence>
<evidence type="ECO:0000256" key="5">
    <source>
        <dbReference type="ARBA" id="ARBA00022989"/>
    </source>
</evidence>
<evidence type="ECO:0000256" key="3">
    <source>
        <dbReference type="ARBA" id="ARBA00022475"/>
    </source>
</evidence>
<dbReference type="EMBL" id="JAUIZM010000007">
    <property type="protein sequence ID" value="KAK1376834.1"/>
    <property type="molecule type" value="Genomic_DNA"/>
</dbReference>
<comment type="caution">
    <text evidence="9">The sequence shown here is derived from an EMBL/GenBank/DDBJ whole genome shotgun (WGS) entry which is preliminary data.</text>
</comment>
<dbReference type="InterPro" id="IPR009057">
    <property type="entry name" value="Homeodomain-like_sf"/>
</dbReference>
<name>A0AAD8MLG6_9APIA</name>
<dbReference type="PROSITE" id="PS00022">
    <property type="entry name" value="EGF_1"/>
    <property type="match status" value="1"/>
</dbReference>
<reference evidence="9" key="2">
    <citation type="submission" date="2023-05" db="EMBL/GenBank/DDBJ databases">
        <authorList>
            <person name="Schelkunov M.I."/>
        </authorList>
    </citation>
    <scope>NUCLEOTIDE SEQUENCE</scope>
    <source>
        <strain evidence="9">Hsosn_3</strain>
        <tissue evidence="9">Leaf</tissue>
    </source>
</reference>
<dbReference type="AlphaFoldDB" id="A0AAD8MLG6"/>
<feature type="domain" description="Myb-like" evidence="8">
    <location>
        <begin position="25"/>
        <end position="63"/>
    </location>
</feature>
<proteinExistence type="inferred from homology"/>
<comment type="similarity">
    <text evidence="2">Belongs to the TMEM8 family.</text>
</comment>
<dbReference type="Pfam" id="PF12036">
    <property type="entry name" value="DUF3522"/>
    <property type="match status" value="1"/>
</dbReference>
<accession>A0AAD8MLG6</accession>
<evidence type="ECO:0000256" key="2">
    <source>
        <dbReference type="ARBA" id="ARBA00005542"/>
    </source>
</evidence>
<organism evidence="9 10">
    <name type="scientific">Heracleum sosnowskyi</name>
    <dbReference type="NCBI Taxonomy" id="360622"/>
    <lineage>
        <taxon>Eukaryota</taxon>
        <taxon>Viridiplantae</taxon>
        <taxon>Streptophyta</taxon>
        <taxon>Embryophyta</taxon>
        <taxon>Tracheophyta</taxon>
        <taxon>Spermatophyta</taxon>
        <taxon>Magnoliopsida</taxon>
        <taxon>eudicotyledons</taxon>
        <taxon>Gunneridae</taxon>
        <taxon>Pentapetalae</taxon>
        <taxon>asterids</taxon>
        <taxon>campanulids</taxon>
        <taxon>Apiales</taxon>
        <taxon>Apiaceae</taxon>
        <taxon>Apioideae</taxon>
        <taxon>apioid superclade</taxon>
        <taxon>Tordylieae</taxon>
        <taxon>Tordyliinae</taxon>
        <taxon>Heracleum</taxon>
    </lineage>
</organism>
<dbReference type="PROSITE" id="PS00809">
    <property type="entry name" value="ADP_GLC_PYROPHOSPH_2"/>
    <property type="match status" value="1"/>
</dbReference>
<dbReference type="PANTHER" id="PTHR14319:SF3">
    <property type="entry name" value="TRANSMEMBRANE PROTEIN-LIKE PROTEIN"/>
    <property type="match status" value="1"/>
</dbReference>
<keyword evidence="5 7" id="KW-1133">Transmembrane helix</keyword>
<evidence type="ECO:0000313" key="9">
    <source>
        <dbReference type="EMBL" id="KAK1376834.1"/>
    </source>
</evidence>
<sequence length="994" mass="111485">MHNMNTKKPFSYIEVPKQTRHIVTWSSDEDDILQEPIRNHGTDNWAIIDSKFKDKKTRQCRRRNVIAGDFYGSSSVYADITWCAAESKREEAGAFGYGLGSGPGESMSRLLLVMLMVTVFPMDRQAEVLVATQTPGEAGMNWFEGTADAVRQFMMDVMLTFPSFLHFVVDDEHESDVLHEELCYSIQDDGVSQNNSYIISSFTYAKTVLKPYDWRYIRVELPPWFSLISLDLDSDVDLDPKTFTNGPKSNLPMLCFRQGSPPLPDVHNTSSTAISPIINGSFGGVQGTQISEVCYPMQKHITMRFSNEQISAGTWYVGFFNGIGVTRTQSKMINRGPSYSFNGNVTVEGCMIPMMWGKYCNQTIDQLSCVNTYSLTNHTDGNNQTAESMTSCRNVDEESCSRDNELKVYYLDIMGTSEKMIISVNNIKLNQTQFSSATTNSSSIVLMCYARHGAMPVTTLHDYSGNINNASLVIQTPKVGRWYIAIQPVNISKAPGGLQDKSIKVCYSLDWQVLQCPFGKAGSNCSSETYALQTVLRKNPFGPFESYYLPVSNKVLSATANFLLEPLLTNTSYGRSLDDDWTYFLLDIPSAAAGGNLHIRLSSDVRIEYQVYARYGGLSSLDNWDYYYENATSSSSSSMFFKVYESTEVTVSFYILYVRGGTWSIALRNPIPPGIPPGSANKSQTTMSISIERCPRRCSSPHGSCQTVMDANGLTLYSYCHCDNDHGGFDCSVEIVSRQGKVLKTHAGHIWQSISLIASNAAAVLPAYWALRQRAFAEWVLYTSSGISSGLYHACDVGTWCPLSFHVLQFMDFWLSFMAVVSTFVYLATIDEASKRTIQTVVAILTALMAETGATRSSNIVLVIAIGAAGLLVGWMMELATNYRTLSFCPLFSTNISHRWHSVKEWTRDVIKKIIKRFRWGFILAGFTALSMAAISWQLETSENYWIWHSMWHISIYTCSFLFLCSKAKLVEVETRRPVVPNYELTRQNSFSRE</sequence>
<dbReference type="PANTHER" id="PTHR14319">
    <property type="entry name" value="FIVE-SPAN TRANSMEMBRANE PROTEIN M83"/>
    <property type="match status" value="1"/>
</dbReference>
<dbReference type="SUPFAM" id="SSF46689">
    <property type="entry name" value="Homeodomain-like"/>
    <property type="match status" value="1"/>
</dbReference>
<feature type="transmembrane region" description="Helical" evidence="7">
    <location>
        <begin position="945"/>
        <end position="966"/>
    </location>
</feature>
<dbReference type="Proteomes" id="UP001237642">
    <property type="component" value="Unassembled WGS sequence"/>
</dbReference>
<keyword evidence="6 7" id="KW-0472">Membrane</keyword>
<dbReference type="CDD" id="cd00167">
    <property type="entry name" value="SANT"/>
    <property type="match status" value="1"/>
</dbReference>
<keyword evidence="4 7" id="KW-0812">Transmembrane</keyword>
<dbReference type="InterPro" id="IPR000742">
    <property type="entry name" value="EGF"/>
</dbReference>
<evidence type="ECO:0000256" key="1">
    <source>
        <dbReference type="ARBA" id="ARBA00004651"/>
    </source>
</evidence>
<dbReference type="GO" id="GO:0005886">
    <property type="term" value="C:plasma membrane"/>
    <property type="evidence" value="ECO:0007669"/>
    <property type="project" value="UniProtKB-SubCell"/>
</dbReference>
<dbReference type="GO" id="GO:0005978">
    <property type="term" value="P:glycogen biosynthetic process"/>
    <property type="evidence" value="ECO:0007669"/>
    <property type="project" value="InterPro"/>
</dbReference>
<feature type="transmembrane region" description="Helical" evidence="7">
    <location>
        <begin position="918"/>
        <end position="939"/>
    </location>
</feature>
<dbReference type="PROSITE" id="PS50090">
    <property type="entry name" value="MYB_LIKE"/>
    <property type="match status" value="1"/>
</dbReference>
<evidence type="ECO:0000256" key="7">
    <source>
        <dbReference type="SAM" id="Phobius"/>
    </source>
</evidence>
<dbReference type="GO" id="GO:0008878">
    <property type="term" value="F:glucose-1-phosphate adenylyltransferase activity"/>
    <property type="evidence" value="ECO:0007669"/>
    <property type="project" value="InterPro"/>
</dbReference>
<evidence type="ECO:0000313" key="10">
    <source>
        <dbReference type="Proteomes" id="UP001237642"/>
    </source>
</evidence>
<feature type="transmembrane region" description="Helical" evidence="7">
    <location>
        <begin position="813"/>
        <end position="830"/>
    </location>
</feature>
<dbReference type="InterPro" id="IPR001005">
    <property type="entry name" value="SANT/Myb"/>
</dbReference>
<keyword evidence="3" id="KW-1003">Cell membrane</keyword>
<reference evidence="9" key="1">
    <citation type="submission" date="2023-02" db="EMBL/GenBank/DDBJ databases">
        <title>Genome of toxic invasive species Heracleum sosnowskyi carries increased number of genes despite the absence of recent whole-genome duplications.</title>
        <authorList>
            <person name="Schelkunov M."/>
            <person name="Shtratnikova V."/>
            <person name="Makarenko M."/>
            <person name="Klepikova A."/>
            <person name="Omelchenko D."/>
            <person name="Novikova G."/>
            <person name="Obukhova E."/>
            <person name="Bogdanov V."/>
            <person name="Penin A."/>
            <person name="Logacheva M."/>
        </authorList>
    </citation>
    <scope>NUCLEOTIDE SEQUENCE</scope>
    <source>
        <strain evidence="9">Hsosn_3</strain>
        <tissue evidence="9">Leaf</tissue>
    </source>
</reference>
<protein>
    <submittedName>
        <fullName evidence="9">EGF-like domain-containing protein</fullName>
    </submittedName>
</protein>
<dbReference type="InterPro" id="IPR021910">
    <property type="entry name" value="NGX6/PGAP6/MYMK"/>
</dbReference>
<dbReference type="InterPro" id="IPR005836">
    <property type="entry name" value="ADP_Glu_pyroP_CS"/>
</dbReference>
<comment type="subcellular location">
    <subcellularLocation>
        <location evidence="1">Cell membrane</location>
        <topology evidence="1">Multi-pass membrane protein</topology>
    </subcellularLocation>
</comment>
<evidence type="ECO:0000256" key="4">
    <source>
        <dbReference type="ARBA" id="ARBA00022692"/>
    </source>
</evidence>
<evidence type="ECO:0000256" key="6">
    <source>
        <dbReference type="ARBA" id="ARBA00023136"/>
    </source>
</evidence>
<feature type="transmembrane region" description="Helical" evidence="7">
    <location>
        <begin position="860"/>
        <end position="877"/>
    </location>
</feature>
<dbReference type="Gene3D" id="1.10.10.60">
    <property type="entry name" value="Homeodomain-like"/>
    <property type="match status" value="1"/>
</dbReference>